<reference evidence="2" key="1">
    <citation type="journal article" date="2020" name="Nature">
        <title>Giant virus diversity and host interactions through global metagenomics.</title>
        <authorList>
            <person name="Schulz F."/>
            <person name="Roux S."/>
            <person name="Paez-Espino D."/>
            <person name="Jungbluth S."/>
            <person name="Walsh D.A."/>
            <person name="Denef V.J."/>
            <person name="McMahon K.D."/>
            <person name="Konstantinidis K.T."/>
            <person name="Eloe-Fadrosh E.A."/>
            <person name="Kyrpides N.C."/>
            <person name="Woyke T."/>
        </authorList>
    </citation>
    <scope>NUCLEOTIDE SEQUENCE</scope>
    <source>
        <strain evidence="2">GVMAG-M-3300027206-1</strain>
    </source>
</reference>
<keyword evidence="1" id="KW-1133">Transmembrane helix</keyword>
<organism evidence="2">
    <name type="scientific">viral metagenome</name>
    <dbReference type="NCBI Taxonomy" id="1070528"/>
    <lineage>
        <taxon>unclassified sequences</taxon>
        <taxon>metagenomes</taxon>
        <taxon>organismal metagenomes</taxon>
    </lineage>
</organism>
<keyword evidence="1" id="KW-0472">Membrane</keyword>
<evidence type="ECO:0000313" key="2">
    <source>
        <dbReference type="EMBL" id="QHU03500.1"/>
    </source>
</evidence>
<keyword evidence="1" id="KW-0812">Transmembrane</keyword>
<feature type="transmembrane region" description="Helical" evidence="1">
    <location>
        <begin position="21"/>
        <end position="37"/>
    </location>
</feature>
<accession>A0A6C0JF79</accession>
<feature type="transmembrane region" description="Helical" evidence="1">
    <location>
        <begin position="67"/>
        <end position="85"/>
    </location>
</feature>
<dbReference type="AlphaFoldDB" id="A0A6C0JF79"/>
<name>A0A6C0JF79_9ZZZZ</name>
<dbReference type="EMBL" id="MN740383">
    <property type="protein sequence ID" value="QHU03500.1"/>
    <property type="molecule type" value="Genomic_DNA"/>
</dbReference>
<evidence type="ECO:0000256" key="1">
    <source>
        <dbReference type="SAM" id="Phobius"/>
    </source>
</evidence>
<proteinExistence type="predicted"/>
<sequence length="112" mass="13129">MQIRVLGLLPYIVHYLRTESLIAYIVINNGILYHILLPTSWVVKWYDIICNVYMMAFVNIQVQNIDVFTWTCFAAGCFIYNSLYIKRKFLKGVFHIVGVQLPLYRALTLTSF</sequence>
<protein>
    <submittedName>
        <fullName evidence="2">Uncharacterized protein</fullName>
    </submittedName>
</protein>